<dbReference type="RefSeq" id="WP_295325516.1">
    <property type="nucleotide sequence ID" value="NZ_LT598653.1"/>
</dbReference>
<dbReference type="EMBL" id="LT598653">
    <property type="protein sequence ID" value="SBV32440.1"/>
    <property type="molecule type" value="Genomic_DNA"/>
</dbReference>
<feature type="signal peptide" evidence="1">
    <location>
        <begin position="1"/>
        <end position="25"/>
    </location>
</feature>
<feature type="chain" id="PRO_5012915577" evidence="1">
    <location>
        <begin position="26"/>
        <end position="111"/>
    </location>
</feature>
<proteinExistence type="predicted"/>
<name>A0A1Y5PR54_9SPHN</name>
<evidence type="ECO:0000256" key="1">
    <source>
        <dbReference type="SAM" id="SignalP"/>
    </source>
</evidence>
<keyword evidence="1" id="KW-0732">Signal</keyword>
<dbReference type="KEGG" id="sphu:SPPYR_1320"/>
<organism evidence="2">
    <name type="scientific">uncultured Sphingopyxis sp</name>
    <dbReference type="NCBI Taxonomy" id="310581"/>
    <lineage>
        <taxon>Bacteria</taxon>
        <taxon>Pseudomonadati</taxon>
        <taxon>Pseudomonadota</taxon>
        <taxon>Alphaproteobacteria</taxon>
        <taxon>Sphingomonadales</taxon>
        <taxon>Sphingomonadaceae</taxon>
        <taxon>Sphingopyxis</taxon>
        <taxon>environmental samples</taxon>
    </lineage>
</organism>
<reference evidence="2" key="1">
    <citation type="submission" date="2016-03" db="EMBL/GenBank/DDBJ databases">
        <authorList>
            <person name="Ploux O."/>
        </authorList>
    </citation>
    <scope>NUCLEOTIDE SEQUENCE</scope>
    <source>
        <strain evidence="2">UC10</strain>
    </source>
</reference>
<accession>A0A1Y5PR54</accession>
<evidence type="ECO:0000313" key="2">
    <source>
        <dbReference type="EMBL" id="SBV32440.1"/>
    </source>
</evidence>
<sequence length="111" mass="11283">MRRLTRLLLGLMVTLSLGLGAIAHAGEAVVDSASSACVEIATHERDGAPGDGDAEKWGLHAHGGCHGHHQVDAIGKGGVAGLPPARALSFAAGKDFLPQLVPDANLRPPIA</sequence>
<protein>
    <submittedName>
        <fullName evidence="2">Uncharacterized protein</fullName>
    </submittedName>
</protein>
<gene>
    <name evidence="2" type="ORF">SPPYR_1320</name>
</gene>
<dbReference type="AlphaFoldDB" id="A0A1Y5PR54"/>